<sequence length="209" mass="24255">MKTIVFDMYGVILKESKGNFIPYTFRHFDVCEHGRLIKLLKEDQLFTKAGNGEIGSEEFMTLLGYENPSYHMKNYIENYLTLDEGFVNFAGKYADRCDFVLLSNDISEWSAYITKYYKLDKYFKCKIVSGDVKCRKPEKKIFTIALERMGKLPQECIFIDNSVANLETSAEMGFLPILFNRDNVAYSGVTVNNFDELEKVINEQRDLLI</sequence>
<evidence type="ECO:0008006" key="5">
    <source>
        <dbReference type="Google" id="ProtNLM"/>
    </source>
</evidence>
<reference evidence="2 4" key="1">
    <citation type="submission" date="2018-08" db="EMBL/GenBank/DDBJ databases">
        <title>A genome reference for cultivated species of the human gut microbiota.</title>
        <authorList>
            <person name="Zou Y."/>
            <person name="Xue W."/>
            <person name="Luo G."/>
        </authorList>
    </citation>
    <scope>NUCLEOTIDE SEQUENCE [LARGE SCALE GENOMIC DNA]</scope>
    <source>
        <strain evidence="2 4">AF26-4BH</strain>
        <strain evidence="1">TF05-5AC</strain>
    </source>
</reference>
<dbReference type="AlphaFoldDB" id="A0A3E3IQQ3"/>
<proteinExistence type="predicted"/>
<keyword evidence="3" id="KW-1185">Reference proteome</keyword>
<gene>
    <name evidence="2" type="ORF">DWY69_17130</name>
    <name evidence="1" type="ORF">DXC51_15850</name>
</gene>
<dbReference type="SUPFAM" id="SSF56784">
    <property type="entry name" value="HAD-like"/>
    <property type="match status" value="1"/>
</dbReference>
<dbReference type="Gene3D" id="3.40.50.1000">
    <property type="entry name" value="HAD superfamily/HAD-like"/>
    <property type="match status" value="1"/>
</dbReference>
<dbReference type="EMBL" id="QVLV01000010">
    <property type="protein sequence ID" value="RGE58874.1"/>
    <property type="molecule type" value="Genomic_DNA"/>
</dbReference>
<protein>
    <recommendedName>
        <fullName evidence="5">HAD family phosphatase</fullName>
    </recommendedName>
</protein>
<dbReference type="OrthoDB" id="9802350at2"/>
<evidence type="ECO:0000313" key="1">
    <source>
        <dbReference type="EMBL" id="RGE58874.1"/>
    </source>
</evidence>
<dbReference type="InterPro" id="IPR006439">
    <property type="entry name" value="HAD-SF_hydro_IA"/>
</dbReference>
<organism evidence="2 4">
    <name type="scientific">Eisenbergiella massiliensis</name>
    <dbReference type="NCBI Taxonomy" id="1720294"/>
    <lineage>
        <taxon>Bacteria</taxon>
        <taxon>Bacillati</taxon>
        <taxon>Bacillota</taxon>
        <taxon>Clostridia</taxon>
        <taxon>Lachnospirales</taxon>
        <taxon>Lachnospiraceae</taxon>
        <taxon>Eisenbergiella</taxon>
    </lineage>
</organism>
<dbReference type="Proteomes" id="UP000260812">
    <property type="component" value="Unassembled WGS sequence"/>
</dbReference>
<dbReference type="InterPro" id="IPR036412">
    <property type="entry name" value="HAD-like_sf"/>
</dbReference>
<dbReference type="NCBIfam" id="TIGR01509">
    <property type="entry name" value="HAD-SF-IA-v3"/>
    <property type="match status" value="1"/>
</dbReference>
<evidence type="ECO:0000313" key="4">
    <source>
        <dbReference type="Proteomes" id="UP000261166"/>
    </source>
</evidence>
<dbReference type="GeneID" id="97988301"/>
<dbReference type="EMBL" id="QVLU01000016">
    <property type="protein sequence ID" value="RGE69373.1"/>
    <property type="molecule type" value="Genomic_DNA"/>
</dbReference>
<dbReference type="SFLD" id="SFLDG01129">
    <property type="entry name" value="C1.5:_HAD__Beta-PGM__Phosphata"/>
    <property type="match status" value="1"/>
</dbReference>
<comment type="caution">
    <text evidence="2">The sequence shown here is derived from an EMBL/GenBank/DDBJ whole genome shotgun (WGS) entry which is preliminary data.</text>
</comment>
<evidence type="ECO:0000313" key="3">
    <source>
        <dbReference type="Proteomes" id="UP000260812"/>
    </source>
</evidence>
<dbReference type="PANTHER" id="PTHR43611:SF3">
    <property type="entry name" value="FLAVIN MONONUCLEOTIDE HYDROLASE 1, CHLOROPLATIC"/>
    <property type="match status" value="1"/>
</dbReference>
<dbReference type="Proteomes" id="UP000261166">
    <property type="component" value="Unassembled WGS sequence"/>
</dbReference>
<dbReference type="PANTHER" id="PTHR43611">
    <property type="entry name" value="ALPHA-D-GLUCOSE 1-PHOSPHATE PHOSPHATASE"/>
    <property type="match status" value="1"/>
</dbReference>
<dbReference type="RefSeq" id="WP_025487387.1">
    <property type="nucleotide sequence ID" value="NZ_JBKUNB010000009.1"/>
</dbReference>
<name>A0A3E3IQQ3_9FIRM</name>
<accession>A0A3E3IQQ3</accession>
<dbReference type="SFLD" id="SFLDS00003">
    <property type="entry name" value="Haloacid_Dehalogenase"/>
    <property type="match status" value="1"/>
</dbReference>
<dbReference type="InterPro" id="IPR023214">
    <property type="entry name" value="HAD_sf"/>
</dbReference>
<dbReference type="Pfam" id="PF00702">
    <property type="entry name" value="Hydrolase"/>
    <property type="match status" value="1"/>
</dbReference>
<evidence type="ECO:0000313" key="2">
    <source>
        <dbReference type="EMBL" id="RGE69373.1"/>
    </source>
</evidence>